<gene>
    <name evidence="2" type="ORF">F506_20225</name>
</gene>
<protein>
    <recommendedName>
        <fullName evidence="1">HTH cro/C1-type domain-containing protein</fullName>
    </recommendedName>
</protein>
<dbReference type="SMART" id="SM00530">
    <property type="entry name" value="HTH_XRE"/>
    <property type="match status" value="1"/>
</dbReference>
<keyword evidence="3" id="KW-1185">Reference proteome</keyword>
<evidence type="ECO:0000259" key="1">
    <source>
        <dbReference type="PROSITE" id="PS50943"/>
    </source>
</evidence>
<evidence type="ECO:0000313" key="2">
    <source>
        <dbReference type="EMBL" id="AKZ64670.1"/>
    </source>
</evidence>
<evidence type="ECO:0000313" key="3">
    <source>
        <dbReference type="Proteomes" id="UP000063429"/>
    </source>
</evidence>
<reference evidence="3" key="1">
    <citation type="journal article" date="2015" name="Genome Announc.">
        <title>Complete Genome Sequence of Herbaspirillum hiltneri N3 (DSM 17495), Isolated from Surface-Sterilized Wheat Roots.</title>
        <authorList>
            <person name="Guizelini D."/>
            <person name="Saizaki P.M."/>
            <person name="Coimbra N.A."/>
            <person name="Weiss V.A."/>
            <person name="Faoro H."/>
            <person name="Sfeir M.Z."/>
            <person name="Baura V.A."/>
            <person name="Monteiro R.A."/>
            <person name="Chubatsu L.S."/>
            <person name="Souza E.M."/>
            <person name="Cruz L.M."/>
            <person name="Pedrosa F.O."/>
            <person name="Raittz R.T."/>
            <person name="Marchaukoski J.N."/>
            <person name="Steffens M.B."/>
        </authorList>
    </citation>
    <scope>NUCLEOTIDE SEQUENCE [LARGE SCALE GENOMIC DNA]</scope>
    <source>
        <strain evidence="3">N3</strain>
    </source>
</reference>
<dbReference type="InterPro" id="IPR010982">
    <property type="entry name" value="Lambda_DNA-bd_dom_sf"/>
</dbReference>
<dbReference type="Pfam" id="PF01381">
    <property type="entry name" value="HTH_3"/>
    <property type="match status" value="1"/>
</dbReference>
<name>A0ABN4I0N0_9BURK</name>
<dbReference type="CDD" id="cd00093">
    <property type="entry name" value="HTH_XRE"/>
    <property type="match status" value="1"/>
</dbReference>
<feature type="domain" description="HTH cro/C1-type" evidence="1">
    <location>
        <begin position="16"/>
        <end position="70"/>
    </location>
</feature>
<proteinExistence type="predicted"/>
<organism evidence="2 3">
    <name type="scientific">Herbaspirillum hiltneri N3</name>
    <dbReference type="NCBI Taxonomy" id="1262470"/>
    <lineage>
        <taxon>Bacteria</taxon>
        <taxon>Pseudomonadati</taxon>
        <taxon>Pseudomonadota</taxon>
        <taxon>Betaproteobacteria</taxon>
        <taxon>Burkholderiales</taxon>
        <taxon>Oxalobacteraceae</taxon>
        <taxon>Herbaspirillum</taxon>
    </lineage>
</organism>
<dbReference type="Gene3D" id="1.10.260.40">
    <property type="entry name" value="lambda repressor-like DNA-binding domains"/>
    <property type="match status" value="1"/>
</dbReference>
<dbReference type="EMBL" id="CP011409">
    <property type="protein sequence ID" value="AKZ64670.1"/>
    <property type="molecule type" value="Genomic_DNA"/>
</dbReference>
<dbReference type="Proteomes" id="UP000063429">
    <property type="component" value="Chromosome"/>
</dbReference>
<dbReference type="RefSeq" id="WP_053200415.1">
    <property type="nucleotide sequence ID" value="NZ_CP011409.1"/>
</dbReference>
<sequence length="88" mass="9714">MNEFTVQGPDTLSVLLQAYRKEARMTKREAARRLGIKKQAFSALERNPGAVSTERVLKLLNVLGVEVVMRAKTEGPKGVSTFRGGPAW</sequence>
<dbReference type="SUPFAM" id="SSF47413">
    <property type="entry name" value="lambda repressor-like DNA-binding domains"/>
    <property type="match status" value="1"/>
</dbReference>
<dbReference type="PROSITE" id="PS50943">
    <property type="entry name" value="HTH_CROC1"/>
    <property type="match status" value="1"/>
</dbReference>
<dbReference type="InterPro" id="IPR001387">
    <property type="entry name" value="Cro/C1-type_HTH"/>
</dbReference>
<accession>A0ABN4I0N0</accession>